<evidence type="ECO:0000256" key="2">
    <source>
        <dbReference type="ARBA" id="ARBA00022643"/>
    </source>
</evidence>
<dbReference type="Proteomes" id="UP001559623">
    <property type="component" value="Unassembled WGS sequence"/>
</dbReference>
<comment type="caution">
    <text evidence="5">The sequence shown here is derived from an EMBL/GenBank/DDBJ whole genome shotgun (WGS) entry which is preliminary data.</text>
</comment>
<dbReference type="InterPro" id="IPR036188">
    <property type="entry name" value="FAD/NAD-bd_sf"/>
</dbReference>
<evidence type="ECO:0000313" key="5">
    <source>
        <dbReference type="EMBL" id="MEX5285086.1"/>
    </source>
</evidence>
<feature type="domain" description="FAD-dependent oxidoreductase 2 FAD-binding" evidence="4">
    <location>
        <begin position="5"/>
        <end position="397"/>
    </location>
</feature>
<keyword evidence="2" id="KW-0288">FMN</keyword>
<dbReference type="Gene3D" id="3.30.9.10">
    <property type="entry name" value="D-Amino Acid Oxidase, subunit A, domain 2"/>
    <property type="match status" value="1"/>
</dbReference>
<reference evidence="5 6" key="1">
    <citation type="submission" date="2023-04" db="EMBL/GenBank/DDBJ databases">
        <title>Genome Sequence of Selenomonas sputigena ATCC 33150.</title>
        <authorList>
            <person name="Miller D.P."/>
            <person name="Anvari S."/>
            <person name="Polson S.W."/>
            <person name="Macdonald M."/>
            <person name="Mcdowell J.V."/>
        </authorList>
    </citation>
    <scope>NUCLEOTIDE SEQUENCE [LARGE SCALE GENOMIC DNA]</scope>
    <source>
        <strain evidence="5 6">ATCC 33150</strain>
    </source>
</reference>
<dbReference type="PIRSF" id="PIRSF000141">
    <property type="entry name" value="Anaerobic_G3P_dh"/>
    <property type="match status" value="1"/>
</dbReference>
<dbReference type="NCBIfam" id="TIGR03378">
    <property type="entry name" value="glycerol3P_GlpB"/>
    <property type="match status" value="1"/>
</dbReference>
<keyword evidence="1" id="KW-0285">Flavoprotein</keyword>
<keyword evidence="6" id="KW-1185">Reference proteome</keyword>
<sequence length="408" mass="43927">MRQRDTIVIGGGFAGLMAAIASAKNDKNTTVILYGSGSFPLNSGLIDILGYDAAHRPVQDPLAALEQLPEEHPYRRIGTEAVAKGAAFFQKIMEEQGFPYVGSLHEQQQVVTPVGTLKPSCLVPPSMQAPDLAGKDIVVVGIKGLKDCYPEMQAANLRETLGESVKVRTAMIDTKLSKERDLLILGVARWMEGDGAGEAIRQLAAEDGPGRVFIFPQILGVNGQRVYKKLQAALKGDVIETTAMPPSANGMRLRDALMKAARKLGVEFIENANVVGHKAEGKRCISIRVAGVRPKDYRAEKFILATGGFYSGGLVMKNLGEPYEPIFGLPVAGEKDPDKWTSLDVFAEQPFMKAGIKTDEALRPIDGSGSILFDNVHIIGRQLAGYDFCREHSGNGVAQASAYKAAMA</sequence>
<gene>
    <name evidence="5" type="primary">glpB</name>
    <name evidence="5" type="ORF">QCO44_05445</name>
</gene>
<name>A0ABV3X4G5_9FIRM</name>
<dbReference type="EC" id="1.1.5.3" evidence="5"/>
<evidence type="ECO:0000256" key="1">
    <source>
        <dbReference type="ARBA" id="ARBA00022630"/>
    </source>
</evidence>
<dbReference type="SUPFAM" id="SSF51905">
    <property type="entry name" value="FAD/NAD(P)-binding domain"/>
    <property type="match status" value="1"/>
</dbReference>
<evidence type="ECO:0000256" key="3">
    <source>
        <dbReference type="ARBA" id="ARBA00023002"/>
    </source>
</evidence>
<dbReference type="RefSeq" id="WP_368846814.1">
    <property type="nucleotide sequence ID" value="NZ_CP194411.1"/>
</dbReference>
<dbReference type="InterPro" id="IPR009158">
    <property type="entry name" value="G3P_DH_GlpB_su"/>
</dbReference>
<proteinExistence type="predicted"/>
<evidence type="ECO:0000313" key="6">
    <source>
        <dbReference type="Proteomes" id="UP001559623"/>
    </source>
</evidence>
<dbReference type="Gene3D" id="3.50.50.60">
    <property type="entry name" value="FAD/NAD(P)-binding domain"/>
    <property type="match status" value="2"/>
</dbReference>
<dbReference type="InterPro" id="IPR003953">
    <property type="entry name" value="FAD-dep_OxRdtase_2_FAD-bd"/>
</dbReference>
<dbReference type="EMBL" id="JARVLH010000003">
    <property type="protein sequence ID" value="MEX5285086.1"/>
    <property type="molecule type" value="Genomic_DNA"/>
</dbReference>
<keyword evidence="3 5" id="KW-0560">Oxidoreductase</keyword>
<protein>
    <submittedName>
        <fullName evidence="5">Anaerobic glycerol-3-phosphate dehydrogenase subunit GlpB</fullName>
        <ecNumber evidence="5">1.1.5.3</ecNumber>
    </submittedName>
</protein>
<organism evidence="5 6">
    <name type="scientific">Selenomonas sputigena</name>
    <dbReference type="NCBI Taxonomy" id="69823"/>
    <lineage>
        <taxon>Bacteria</taxon>
        <taxon>Bacillati</taxon>
        <taxon>Bacillota</taxon>
        <taxon>Negativicutes</taxon>
        <taxon>Selenomonadales</taxon>
        <taxon>Selenomonadaceae</taxon>
        <taxon>Selenomonas</taxon>
    </lineage>
</organism>
<dbReference type="Pfam" id="PF00890">
    <property type="entry name" value="FAD_binding_2"/>
    <property type="match status" value="1"/>
</dbReference>
<dbReference type="GO" id="GO:0004368">
    <property type="term" value="F:glycerol-3-phosphate dehydrogenase (quinone) activity"/>
    <property type="evidence" value="ECO:0007669"/>
    <property type="project" value="UniProtKB-EC"/>
</dbReference>
<accession>A0ABV3X4G5</accession>
<evidence type="ECO:0000259" key="4">
    <source>
        <dbReference type="Pfam" id="PF00890"/>
    </source>
</evidence>